<evidence type="ECO:0000313" key="3">
    <source>
        <dbReference type="Proteomes" id="UP000054279"/>
    </source>
</evidence>
<dbReference type="HOGENOM" id="CLU_931185_0_0_1"/>
<keyword evidence="3" id="KW-1185">Reference proteome</keyword>
<proteinExistence type="predicted"/>
<accession>A0A0C9V4E3</accession>
<evidence type="ECO:0000313" key="2">
    <source>
        <dbReference type="EMBL" id="KIJ41764.1"/>
    </source>
</evidence>
<dbReference type="Gene3D" id="3.60.130.30">
    <property type="match status" value="1"/>
</dbReference>
<name>A0A0C9V4E3_SPHS4</name>
<feature type="compositionally biased region" description="Basic residues" evidence="1">
    <location>
        <begin position="288"/>
        <end position="299"/>
    </location>
</feature>
<evidence type="ECO:0000256" key="1">
    <source>
        <dbReference type="SAM" id="MobiDB-lite"/>
    </source>
</evidence>
<feature type="region of interest" description="Disordered" evidence="1">
    <location>
        <begin position="280"/>
        <end position="299"/>
    </location>
</feature>
<evidence type="ECO:0008006" key="4">
    <source>
        <dbReference type="Google" id="ProtNLM"/>
    </source>
</evidence>
<dbReference type="AlphaFoldDB" id="A0A0C9V4E3"/>
<dbReference type="Proteomes" id="UP000054279">
    <property type="component" value="Unassembled WGS sequence"/>
</dbReference>
<organism evidence="2 3">
    <name type="scientific">Sphaerobolus stellatus (strain SS14)</name>
    <dbReference type="NCBI Taxonomy" id="990650"/>
    <lineage>
        <taxon>Eukaryota</taxon>
        <taxon>Fungi</taxon>
        <taxon>Dikarya</taxon>
        <taxon>Basidiomycota</taxon>
        <taxon>Agaricomycotina</taxon>
        <taxon>Agaricomycetes</taxon>
        <taxon>Phallomycetidae</taxon>
        <taxon>Geastrales</taxon>
        <taxon>Sphaerobolaceae</taxon>
        <taxon>Sphaerobolus</taxon>
    </lineage>
</organism>
<dbReference type="EMBL" id="KN837134">
    <property type="protein sequence ID" value="KIJ41764.1"/>
    <property type="molecule type" value="Genomic_DNA"/>
</dbReference>
<protein>
    <recommendedName>
        <fullName evidence="4">Fe2OG dioxygenase domain-containing protein</fullName>
    </recommendedName>
</protein>
<gene>
    <name evidence="2" type="ORF">M422DRAFT_255074</name>
</gene>
<sequence length="299" mass="33326">MKSMGGLVMIRFLMRDIMNDVCQQYLNTHENTLWAHLTSVGRISATSFVGPEDASPGSTPKIGRVEIGWGIVERGHMHAPPHMSASLTGTITDATEGLSLLKSAEFIHVGLNEMIKVTDPDLHNCLQHIWEKVAHEHITAQSAQMQDPCLLSAHQIAWNRQTDPHYDTKDHPCAFAGLHASSDFTSGGEVFFPGLNLQVRFLPGDTLIIRGAVLKHQIHPFRGGMRIAHTSYIPRSIVECYLDNDLTLALIPLAHQKKPMKSTGSKEKIGVIHRKELVAHMQEQAERKGHRNQPRKSKK</sequence>
<reference evidence="2 3" key="1">
    <citation type="submission" date="2014-06" db="EMBL/GenBank/DDBJ databases">
        <title>Evolutionary Origins and Diversification of the Mycorrhizal Mutualists.</title>
        <authorList>
            <consortium name="DOE Joint Genome Institute"/>
            <consortium name="Mycorrhizal Genomics Consortium"/>
            <person name="Kohler A."/>
            <person name="Kuo A."/>
            <person name="Nagy L.G."/>
            <person name="Floudas D."/>
            <person name="Copeland A."/>
            <person name="Barry K.W."/>
            <person name="Cichocki N."/>
            <person name="Veneault-Fourrey C."/>
            <person name="LaButti K."/>
            <person name="Lindquist E.A."/>
            <person name="Lipzen A."/>
            <person name="Lundell T."/>
            <person name="Morin E."/>
            <person name="Murat C."/>
            <person name="Riley R."/>
            <person name="Ohm R."/>
            <person name="Sun H."/>
            <person name="Tunlid A."/>
            <person name="Henrissat B."/>
            <person name="Grigoriev I.V."/>
            <person name="Hibbett D.S."/>
            <person name="Martin F."/>
        </authorList>
    </citation>
    <scope>NUCLEOTIDE SEQUENCE [LARGE SCALE GENOMIC DNA]</scope>
    <source>
        <strain evidence="2 3">SS14</strain>
    </source>
</reference>
<dbReference type="OrthoDB" id="2948070at2759"/>